<dbReference type="SUPFAM" id="SSF50199">
    <property type="entry name" value="Staphylococcal nuclease"/>
    <property type="match status" value="1"/>
</dbReference>
<evidence type="ECO:0000256" key="1">
    <source>
        <dbReference type="ARBA" id="ARBA00022722"/>
    </source>
</evidence>
<feature type="domain" description="TNase-like" evidence="4">
    <location>
        <begin position="66"/>
        <end position="201"/>
    </location>
</feature>
<comment type="caution">
    <text evidence="5">The sequence shown here is derived from an EMBL/GenBank/DDBJ whole genome shotgun (WGS) entry which is preliminary data.</text>
</comment>
<evidence type="ECO:0000313" key="6">
    <source>
        <dbReference type="Proteomes" id="UP001178507"/>
    </source>
</evidence>
<keyword evidence="6" id="KW-1185">Reference proteome</keyword>
<protein>
    <recommendedName>
        <fullName evidence="4">TNase-like domain-containing protein</fullName>
    </recommendedName>
</protein>
<sequence length="264" mass="28964">MALALGRGVPPKVLAPTSTGQAFAPRTARRSELREAEMASRRFVAGLLSFALASFSHRASAASGPLPKEDEVVNVIDGDTVKLEFAGRCRLIGMNTPETVAPRQKQGAPPDCYGPEASALTKKLLPPGTKVRLELDEEQVDKYGRQLVYLYRSQDQLFINAELLRQGAARRYRVPPNVKNDPAFVQLEKDAKAGNKGLWGACSSSADNAVPKARPERKTCKDFASYEEAKAWFDKYFPEYGDFASLDGDKDGKPCEKLLKVKAK</sequence>
<dbReference type="Pfam" id="PF05901">
    <property type="entry name" value="Excalibur"/>
    <property type="match status" value="1"/>
</dbReference>
<name>A0AA36NE95_9DINO</name>
<dbReference type="SMART" id="SM00318">
    <property type="entry name" value="SNc"/>
    <property type="match status" value="1"/>
</dbReference>
<evidence type="ECO:0000259" key="4">
    <source>
        <dbReference type="PROSITE" id="PS50830"/>
    </source>
</evidence>
<organism evidence="5 6">
    <name type="scientific">Effrenium voratum</name>
    <dbReference type="NCBI Taxonomy" id="2562239"/>
    <lineage>
        <taxon>Eukaryota</taxon>
        <taxon>Sar</taxon>
        <taxon>Alveolata</taxon>
        <taxon>Dinophyceae</taxon>
        <taxon>Suessiales</taxon>
        <taxon>Symbiodiniaceae</taxon>
        <taxon>Effrenium</taxon>
    </lineage>
</organism>
<dbReference type="PANTHER" id="PTHR12302">
    <property type="entry name" value="EBNA2 BINDING PROTEIN P100"/>
    <property type="match status" value="1"/>
</dbReference>
<dbReference type="PANTHER" id="PTHR12302:SF3">
    <property type="entry name" value="SERINE_THREONINE-PROTEIN KINASE 31"/>
    <property type="match status" value="1"/>
</dbReference>
<dbReference type="PROSITE" id="PS50830">
    <property type="entry name" value="TNASE_3"/>
    <property type="match status" value="1"/>
</dbReference>
<evidence type="ECO:0000256" key="2">
    <source>
        <dbReference type="ARBA" id="ARBA00022759"/>
    </source>
</evidence>
<accession>A0AA36NE95</accession>
<dbReference type="AlphaFoldDB" id="A0AA36NE95"/>
<reference evidence="5" key="1">
    <citation type="submission" date="2023-08" db="EMBL/GenBank/DDBJ databases">
        <authorList>
            <person name="Chen Y."/>
            <person name="Shah S."/>
            <person name="Dougan E. K."/>
            <person name="Thang M."/>
            <person name="Chan C."/>
        </authorList>
    </citation>
    <scope>NUCLEOTIDE SEQUENCE</scope>
</reference>
<keyword evidence="2" id="KW-0255">Endonuclease</keyword>
<dbReference type="Pfam" id="PF00565">
    <property type="entry name" value="SNase"/>
    <property type="match status" value="1"/>
</dbReference>
<dbReference type="InterPro" id="IPR035437">
    <property type="entry name" value="SNase_OB-fold_sf"/>
</dbReference>
<dbReference type="InterPro" id="IPR008613">
    <property type="entry name" value="Excalibur_Ca-bd_domain"/>
</dbReference>
<evidence type="ECO:0000313" key="5">
    <source>
        <dbReference type="EMBL" id="CAJ1403882.1"/>
    </source>
</evidence>
<dbReference type="Proteomes" id="UP001178507">
    <property type="component" value="Unassembled WGS sequence"/>
</dbReference>
<keyword evidence="3" id="KW-0378">Hydrolase</keyword>
<gene>
    <name evidence="5" type="ORF">EVOR1521_LOCUS26454</name>
</gene>
<keyword evidence="1" id="KW-0540">Nuclease</keyword>
<proteinExistence type="predicted"/>
<evidence type="ECO:0000256" key="3">
    <source>
        <dbReference type="ARBA" id="ARBA00022801"/>
    </source>
</evidence>
<dbReference type="InterPro" id="IPR016071">
    <property type="entry name" value="Staphylococal_nuclease_OB-fold"/>
</dbReference>
<dbReference type="Gene3D" id="2.40.50.90">
    <property type="match status" value="1"/>
</dbReference>
<dbReference type="EMBL" id="CAUJNA010003514">
    <property type="protein sequence ID" value="CAJ1403882.1"/>
    <property type="molecule type" value="Genomic_DNA"/>
</dbReference>
<dbReference type="GO" id="GO:0016787">
    <property type="term" value="F:hydrolase activity"/>
    <property type="evidence" value="ECO:0007669"/>
    <property type="project" value="UniProtKB-KW"/>
</dbReference>
<dbReference type="GO" id="GO:0004519">
    <property type="term" value="F:endonuclease activity"/>
    <property type="evidence" value="ECO:0007669"/>
    <property type="project" value="UniProtKB-KW"/>
</dbReference>